<reference evidence="4" key="1">
    <citation type="submission" date="2023-07" db="EMBL/GenBank/DDBJ databases">
        <title>30 novel species of actinomycetes from the DSMZ collection.</title>
        <authorList>
            <person name="Nouioui I."/>
        </authorList>
    </citation>
    <scope>NUCLEOTIDE SEQUENCE [LARGE SCALE GENOMIC DNA]</scope>
    <source>
        <strain evidence="4">DSM 42041</strain>
    </source>
</reference>
<dbReference type="SUPFAM" id="SSF52833">
    <property type="entry name" value="Thioredoxin-like"/>
    <property type="match status" value="1"/>
</dbReference>
<evidence type="ECO:0000313" key="4">
    <source>
        <dbReference type="Proteomes" id="UP001183414"/>
    </source>
</evidence>
<accession>A0ABU2NUA0</accession>
<organism evidence="3 4">
    <name type="scientific">Streptomyces hazeniae</name>
    <dbReference type="NCBI Taxonomy" id="3075538"/>
    <lineage>
        <taxon>Bacteria</taxon>
        <taxon>Bacillati</taxon>
        <taxon>Actinomycetota</taxon>
        <taxon>Actinomycetes</taxon>
        <taxon>Kitasatosporales</taxon>
        <taxon>Streptomycetaceae</taxon>
        <taxon>Streptomyces</taxon>
    </lineage>
</organism>
<proteinExistence type="predicted"/>
<feature type="chain" id="PRO_5046353565" evidence="1">
    <location>
        <begin position="26"/>
        <end position="238"/>
    </location>
</feature>
<dbReference type="Proteomes" id="UP001183414">
    <property type="component" value="Unassembled WGS sequence"/>
</dbReference>
<dbReference type="EMBL" id="JAVREQ010000010">
    <property type="protein sequence ID" value="MDT0379793.1"/>
    <property type="molecule type" value="Genomic_DNA"/>
</dbReference>
<evidence type="ECO:0000256" key="1">
    <source>
        <dbReference type="SAM" id="SignalP"/>
    </source>
</evidence>
<evidence type="ECO:0000259" key="2">
    <source>
        <dbReference type="Pfam" id="PF13462"/>
    </source>
</evidence>
<feature type="signal peptide" evidence="1">
    <location>
        <begin position="1"/>
        <end position="25"/>
    </location>
</feature>
<sequence length="238" mass="25846">MALGAVLLMLAAAACGTRSSGYAAADDTGPGARDRAGWSRMSAIPERLLPDGTTILVGDPSAPITLSLYEDPRCPSCSDFETSGAGPTVRRLVLERRVQVRYTLASFLDRDGGQGSKKAVNALRAALDQDRFVELHERVFLLQPTGAQDGFTDDYLLRLADGVDGLRGKAFDSAVRDMSHRRFVAASQQRFDADGATGTPSMKIDGQWLPEDYGGVLYEPDIFEDFLVLFREDPELLP</sequence>
<dbReference type="Pfam" id="PF13462">
    <property type="entry name" value="Thioredoxin_4"/>
    <property type="match status" value="1"/>
</dbReference>
<keyword evidence="4" id="KW-1185">Reference proteome</keyword>
<name>A0ABU2NUA0_9ACTN</name>
<feature type="domain" description="Thioredoxin-like fold" evidence="2">
    <location>
        <begin position="52"/>
        <end position="207"/>
    </location>
</feature>
<dbReference type="RefSeq" id="WP_311673578.1">
    <property type="nucleotide sequence ID" value="NZ_JAVREQ010000010.1"/>
</dbReference>
<gene>
    <name evidence="3" type="ORF">RM572_13590</name>
</gene>
<dbReference type="InterPro" id="IPR036249">
    <property type="entry name" value="Thioredoxin-like_sf"/>
</dbReference>
<dbReference type="Gene3D" id="3.40.30.10">
    <property type="entry name" value="Glutaredoxin"/>
    <property type="match status" value="1"/>
</dbReference>
<protein>
    <submittedName>
        <fullName evidence="3">Thioredoxin domain-containing protein</fullName>
    </submittedName>
</protein>
<comment type="caution">
    <text evidence="3">The sequence shown here is derived from an EMBL/GenBank/DDBJ whole genome shotgun (WGS) entry which is preliminary data.</text>
</comment>
<dbReference type="InterPro" id="IPR012336">
    <property type="entry name" value="Thioredoxin-like_fold"/>
</dbReference>
<keyword evidence="1" id="KW-0732">Signal</keyword>
<evidence type="ECO:0000313" key="3">
    <source>
        <dbReference type="EMBL" id="MDT0379793.1"/>
    </source>
</evidence>